<reference evidence="2" key="1">
    <citation type="journal article" date="2019" name="Int. J. Syst. Evol. Microbiol.">
        <title>The Global Catalogue of Microorganisms (GCM) 10K type strain sequencing project: providing services to taxonomists for standard genome sequencing and annotation.</title>
        <authorList>
            <consortium name="The Broad Institute Genomics Platform"/>
            <consortium name="The Broad Institute Genome Sequencing Center for Infectious Disease"/>
            <person name="Wu L."/>
            <person name="Ma J."/>
        </authorList>
    </citation>
    <scope>NUCLEOTIDE SEQUENCE [LARGE SCALE GENOMIC DNA]</scope>
    <source>
        <strain evidence="2">ICMP 6774ER</strain>
    </source>
</reference>
<gene>
    <name evidence="1" type="ORF">ACFSKW_16080</name>
</gene>
<organism evidence="1 2">
    <name type="scientific">Nonomuraea mangrovi</name>
    <dbReference type="NCBI Taxonomy" id="2316207"/>
    <lineage>
        <taxon>Bacteria</taxon>
        <taxon>Bacillati</taxon>
        <taxon>Actinomycetota</taxon>
        <taxon>Actinomycetes</taxon>
        <taxon>Streptosporangiales</taxon>
        <taxon>Streptosporangiaceae</taxon>
        <taxon>Nonomuraea</taxon>
    </lineage>
</organism>
<dbReference type="Proteomes" id="UP001597368">
    <property type="component" value="Unassembled WGS sequence"/>
</dbReference>
<dbReference type="Gene3D" id="1.10.260.40">
    <property type="entry name" value="lambda repressor-like DNA-binding domains"/>
    <property type="match status" value="1"/>
</dbReference>
<dbReference type="EMBL" id="JBHUFV010000022">
    <property type="protein sequence ID" value="MFD1932994.1"/>
    <property type="molecule type" value="Genomic_DNA"/>
</dbReference>
<evidence type="ECO:0000313" key="1">
    <source>
        <dbReference type="EMBL" id="MFD1932994.1"/>
    </source>
</evidence>
<accession>A0ABW4SUZ5</accession>
<comment type="caution">
    <text evidence="1">The sequence shown here is derived from an EMBL/GenBank/DDBJ whole genome shotgun (WGS) entry which is preliminary data.</text>
</comment>
<dbReference type="SUPFAM" id="SSF56024">
    <property type="entry name" value="Phospholipase D/nuclease"/>
    <property type="match status" value="1"/>
</dbReference>
<sequence length="251" mass="28061">MNHHLRYALANARLHPTDLAARLAVDPKTVERWLQGRVPYPRHRWAVADVLQVDEADLWPEVAGYRRTIASEVQAVYPHRHAVPQAAWRQHFTNAAREIDILTYSGLFLAEDTAIMLAIAQRARSGVKVRVLLGDPDSPEVATRGVDEHIGPDVMAARIRNALTLYQPLRDAPGVEVRLHSTVLYNSIYRADDQLLVNTHAYGIPAAQAPVTHLQTGHENGPAGIYLSSFERVWANARPYPSKINTINERG</sequence>
<dbReference type="InterPro" id="IPR010982">
    <property type="entry name" value="Lambda_DNA-bd_dom_sf"/>
</dbReference>
<keyword evidence="2" id="KW-1185">Reference proteome</keyword>
<dbReference type="Gene3D" id="3.30.870.10">
    <property type="entry name" value="Endonuclease Chain A"/>
    <property type="match status" value="1"/>
</dbReference>
<protein>
    <submittedName>
        <fullName evidence="1">XRE family transcriptional regulator</fullName>
    </submittedName>
</protein>
<proteinExistence type="predicted"/>
<name>A0ABW4SUZ5_9ACTN</name>
<dbReference type="RefSeq" id="WP_379573030.1">
    <property type="nucleotide sequence ID" value="NZ_JBHUFV010000022.1"/>
</dbReference>
<evidence type="ECO:0000313" key="2">
    <source>
        <dbReference type="Proteomes" id="UP001597368"/>
    </source>
</evidence>